<keyword evidence="1" id="KW-0812">Transmembrane</keyword>
<dbReference type="RefSeq" id="WP_338098303.1">
    <property type="nucleotide sequence ID" value="NZ_CP131061.1"/>
</dbReference>
<reference evidence="2 3" key="1">
    <citation type="submission" date="2023-07" db="EMBL/GenBank/DDBJ databases">
        <title>Closed genome sequence of Methanosarcinaceae archaeon Am2.</title>
        <authorList>
            <person name="Poehlein A."/>
            <person name="Protasov E."/>
            <person name="Platt K."/>
            <person name="Reeh H."/>
            <person name="Daniel R."/>
            <person name="Brune A."/>
        </authorList>
    </citation>
    <scope>NUCLEOTIDE SEQUENCE [LARGE SCALE GENOMIC DNA]</scope>
    <source>
        <strain evidence="2 3">Am2</strain>
    </source>
</reference>
<evidence type="ECO:0000256" key="1">
    <source>
        <dbReference type="SAM" id="Phobius"/>
    </source>
</evidence>
<gene>
    <name evidence="2" type="ORF">MsAm2_05700</name>
</gene>
<dbReference type="GeneID" id="89227978"/>
<keyword evidence="3" id="KW-1185">Reference proteome</keyword>
<organism evidence="2 3">
    <name type="scientific">Methanolapillus ohkumae</name>
    <dbReference type="NCBI Taxonomy" id="3028298"/>
    <lineage>
        <taxon>Archaea</taxon>
        <taxon>Methanobacteriati</taxon>
        <taxon>Methanobacteriota</taxon>
        <taxon>Stenosarchaea group</taxon>
        <taxon>Methanomicrobia</taxon>
        <taxon>Methanosarcinales</taxon>
        <taxon>Methanosarcinaceae</taxon>
        <taxon>Methanolapillus</taxon>
    </lineage>
</organism>
<dbReference type="EMBL" id="CP131061">
    <property type="protein sequence ID" value="WNY26793.1"/>
    <property type="molecule type" value="Genomic_DNA"/>
</dbReference>
<dbReference type="Proteomes" id="UP001304970">
    <property type="component" value="Chromosome"/>
</dbReference>
<dbReference type="AlphaFoldDB" id="A0AA96V7R1"/>
<keyword evidence="1" id="KW-0472">Membrane</keyword>
<accession>A0AA96V7R1</accession>
<protein>
    <submittedName>
        <fullName evidence="2">Uncharacterized protein</fullName>
    </submittedName>
</protein>
<name>A0AA96V7R1_9EURY</name>
<keyword evidence="1" id="KW-1133">Transmembrane helix</keyword>
<sequence length="225" mass="24859">MRVGAQEKIILVISIFVIALALIFTAFLETGVLNPKPAFGPEMVQVRAPPGFHDVKTSEFFIENETSGGGNNVLGYSGFYAYVTYEDQLTPTELEFWEMPLSDIFHFFQKPGNWMKPPGDNPNNEPSGVAFINVTNTISSGSANEMAAGLADMHFIRSGNDSRFVMKDSVNSMPGYRYAYTIHESGKDVFVCGYIWTVGNIVVTVDGVNVDSKPMKLLAKCVRFE</sequence>
<feature type="transmembrane region" description="Helical" evidence="1">
    <location>
        <begin position="9"/>
        <end position="28"/>
    </location>
</feature>
<evidence type="ECO:0000313" key="2">
    <source>
        <dbReference type="EMBL" id="WNY26793.1"/>
    </source>
</evidence>
<proteinExistence type="predicted"/>
<evidence type="ECO:0000313" key="3">
    <source>
        <dbReference type="Proteomes" id="UP001304970"/>
    </source>
</evidence>